<dbReference type="SUPFAM" id="SSF53448">
    <property type="entry name" value="Nucleotide-diphospho-sugar transferases"/>
    <property type="match status" value="1"/>
</dbReference>
<sequence length="342" mass="40177">MNCFIFEDSNQVLERLTFTQKLTLSTLNFLDFCLFPKTPYYGTEYITERGLLRQIMKDEKINGTLKKHSNHIRRFADPKIFESDQILYKKNNSAEQEGYQWIHYLWVQNKHIIPKTVTLFQNLGVIVREIEELKYFNDEKIQKQYQYYICDIEAIAAASDLIRIVAVLEFGGIYFDNDLTIWKWNYDIHYYFDFFGQYFKILRTLKGISNSFIAAKPGHVILEKYLHYMVSQFKTHEKGIEDRPFYQNLCSYKTVASTIHGTGPTVFTTISFNYLNTEGNQDVLIMSTGGPPHQVHINTIDNQGTQGRLMINVEMEDRTTNLWRNDLIDGSVFGFPELNDFQ</sequence>
<dbReference type="GO" id="GO:0000030">
    <property type="term" value="F:mannosyltransferase activity"/>
    <property type="evidence" value="ECO:0007669"/>
    <property type="project" value="TreeGrafter"/>
</dbReference>
<proteinExistence type="predicted"/>
<dbReference type="GO" id="GO:0016020">
    <property type="term" value="C:membrane"/>
    <property type="evidence" value="ECO:0007669"/>
    <property type="project" value="GOC"/>
</dbReference>
<dbReference type="OrthoDB" id="409543at2759"/>
<evidence type="ECO:0000313" key="3">
    <source>
        <dbReference type="Proteomes" id="UP000039865"/>
    </source>
</evidence>
<protein>
    <recommendedName>
        <fullName evidence="1">GT44 domain-containing protein</fullName>
    </recommendedName>
</protein>
<name>A0A078AAV0_STYLE</name>
<dbReference type="InParanoid" id="A0A078AAV0"/>
<evidence type="ECO:0000259" key="1">
    <source>
        <dbReference type="Pfam" id="PF12919"/>
    </source>
</evidence>
<keyword evidence="3" id="KW-1185">Reference proteome</keyword>
<dbReference type="Pfam" id="PF12919">
    <property type="entry name" value="TcdA_TcdB"/>
    <property type="match status" value="1"/>
</dbReference>
<reference evidence="2 3" key="1">
    <citation type="submission" date="2014-06" db="EMBL/GenBank/DDBJ databases">
        <authorList>
            <person name="Swart Estienne"/>
        </authorList>
    </citation>
    <scope>NUCLEOTIDE SEQUENCE [LARGE SCALE GENOMIC DNA]</scope>
    <source>
        <strain evidence="2 3">130c</strain>
    </source>
</reference>
<gene>
    <name evidence="2" type="primary">Contig13441.g671</name>
    <name evidence="2" type="ORF">STYLEM_6887</name>
</gene>
<dbReference type="PANTHER" id="PTHR32385:SF15">
    <property type="entry name" value="INOSITOL PHOSPHOCERAMIDE MANNOSYLTRANSFERASE 1"/>
    <property type="match status" value="1"/>
</dbReference>
<dbReference type="AlphaFoldDB" id="A0A078AAV0"/>
<dbReference type="Proteomes" id="UP000039865">
    <property type="component" value="Unassembled WGS sequence"/>
</dbReference>
<dbReference type="InterPro" id="IPR024770">
    <property type="entry name" value="TcdA/TcdB_cat"/>
</dbReference>
<organism evidence="2 3">
    <name type="scientific">Stylonychia lemnae</name>
    <name type="common">Ciliate</name>
    <dbReference type="NCBI Taxonomy" id="5949"/>
    <lineage>
        <taxon>Eukaryota</taxon>
        <taxon>Sar</taxon>
        <taxon>Alveolata</taxon>
        <taxon>Ciliophora</taxon>
        <taxon>Intramacronucleata</taxon>
        <taxon>Spirotrichea</taxon>
        <taxon>Stichotrichia</taxon>
        <taxon>Sporadotrichida</taxon>
        <taxon>Oxytrichidae</taxon>
        <taxon>Stylonychinae</taxon>
        <taxon>Stylonychia</taxon>
    </lineage>
</organism>
<dbReference type="EMBL" id="CCKQ01006599">
    <property type="protein sequence ID" value="CDW77918.1"/>
    <property type="molecule type" value="Genomic_DNA"/>
</dbReference>
<dbReference type="PANTHER" id="PTHR32385">
    <property type="entry name" value="MANNOSYL PHOSPHORYLINOSITOL CERAMIDE SYNTHASE"/>
    <property type="match status" value="1"/>
</dbReference>
<dbReference type="InterPro" id="IPR051706">
    <property type="entry name" value="Glycosyltransferase_domain"/>
</dbReference>
<dbReference type="Gene3D" id="3.90.550.20">
    <property type="match status" value="1"/>
</dbReference>
<dbReference type="GO" id="GO:0051999">
    <property type="term" value="P:mannosyl-inositol phosphorylceramide biosynthetic process"/>
    <property type="evidence" value="ECO:0007669"/>
    <property type="project" value="TreeGrafter"/>
</dbReference>
<accession>A0A078AAV0</accession>
<dbReference type="InterPro" id="IPR029044">
    <property type="entry name" value="Nucleotide-diphossugar_trans"/>
</dbReference>
<feature type="domain" description="GT44" evidence="1">
    <location>
        <begin position="119"/>
        <end position="179"/>
    </location>
</feature>
<evidence type="ECO:0000313" key="2">
    <source>
        <dbReference type="EMBL" id="CDW77918.1"/>
    </source>
</evidence>